<proteinExistence type="predicted"/>
<dbReference type="EMBL" id="PQIB02000011">
    <property type="protein sequence ID" value="RLM87126.1"/>
    <property type="molecule type" value="Genomic_DNA"/>
</dbReference>
<accession>A0A3L6QUM4</accession>
<sequence length="108" mass="12534">MRCLQYILPRWSTKPVVEDEVEVTTEPLQEAQITCHGKHVVRYSRMCTNFNKIMRPFMADDEGYGVVSKHVGALQPKLNALRKRRASSVLPRMQYEQVYIEQLAVARP</sequence>
<name>A0A3L6QUM4_PANMI</name>
<evidence type="ECO:0000313" key="2">
    <source>
        <dbReference type="Proteomes" id="UP000275267"/>
    </source>
</evidence>
<protein>
    <submittedName>
        <fullName evidence="1">Uncharacterized protein</fullName>
    </submittedName>
</protein>
<reference evidence="2" key="1">
    <citation type="journal article" date="2019" name="Nat. Commun.">
        <title>The genome of broomcorn millet.</title>
        <authorList>
            <person name="Zou C."/>
            <person name="Miki D."/>
            <person name="Li D."/>
            <person name="Tang Q."/>
            <person name="Xiao L."/>
            <person name="Rajput S."/>
            <person name="Deng P."/>
            <person name="Jia W."/>
            <person name="Huang R."/>
            <person name="Zhang M."/>
            <person name="Sun Y."/>
            <person name="Hu J."/>
            <person name="Fu X."/>
            <person name="Schnable P.S."/>
            <person name="Li F."/>
            <person name="Zhang H."/>
            <person name="Feng B."/>
            <person name="Zhu X."/>
            <person name="Liu R."/>
            <person name="Schnable J.C."/>
            <person name="Zhu J.-K."/>
            <person name="Zhang H."/>
        </authorList>
    </citation>
    <scope>NUCLEOTIDE SEQUENCE [LARGE SCALE GENOMIC DNA]</scope>
</reference>
<dbReference type="Proteomes" id="UP000275267">
    <property type="component" value="Unassembled WGS sequence"/>
</dbReference>
<gene>
    <name evidence="1" type="ORF">C2845_PM04G07990</name>
</gene>
<comment type="caution">
    <text evidence="1">The sequence shown here is derived from an EMBL/GenBank/DDBJ whole genome shotgun (WGS) entry which is preliminary data.</text>
</comment>
<organism evidence="1 2">
    <name type="scientific">Panicum miliaceum</name>
    <name type="common">Proso millet</name>
    <name type="synonym">Broomcorn millet</name>
    <dbReference type="NCBI Taxonomy" id="4540"/>
    <lineage>
        <taxon>Eukaryota</taxon>
        <taxon>Viridiplantae</taxon>
        <taxon>Streptophyta</taxon>
        <taxon>Embryophyta</taxon>
        <taxon>Tracheophyta</taxon>
        <taxon>Spermatophyta</taxon>
        <taxon>Magnoliopsida</taxon>
        <taxon>Liliopsida</taxon>
        <taxon>Poales</taxon>
        <taxon>Poaceae</taxon>
        <taxon>PACMAD clade</taxon>
        <taxon>Panicoideae</taxon>
        <taxon>Panicodae</taxon>
        <taxon>Paniceae</taxon>
        <taxon>Panicinae</taxon>
        <taxon>Panicum</taxon>
        <taxon>Panicum sect. Panicum</taxon>
    </lineage>
</organism>
<keyword evidence="2" id="KW-1185">Reference proteome</keyword>
<evidence type="ECO:0000313" key="1">
    <source>
        <dbReference type="EMBL" id="RLM87126.1"/>
    </source>
</evidence>
<dbReference type="AlphaFoldDB" id="A0A3L6QUM4"/>
<dbReference type="OrthoDB" id="10482269at2759"/>